<keyword evidence="4" id="KW-1133">Transmembrane helix</keyword>
<comment type="caution">
    <text evidence="6">The sequence shown here is derived from an EMBL/GenBank/DDBJ whole genome shotgun (WGS) entry which is preliminary data.</text>
</comment>
<dbReference type="GO" id="GO:1902201">
    <property type="term" value="P:negative regulation of bacterial-type flagellum-dependent cell motility"/>
    <property type="evidence" value="ECO:0007669"/>
    <property type="project" value="TreeGrafter"/>
</dbReference>
<comment type="cofactor">
    <cofactor evidence="1">
        <name>Mg(2+)</name>
        <dbReference type="ChEBI" id="CHEBI:18420"/>
    </cofactor>
</comment>
<proteinExistence type="predicted"/>
<dbReference type="PANTHER" id="PTHR45138:SF9">
    <property type="entry name" value="DIGUANYLATE CYCLASE DGCM-RELATED"/>
    <property type="match status" value="1"/>
</dbReference>
<feature type="transmembrane region" description="Helical" evidence="4">
    <location>
        <begin position="20"/>
        <end position="41"/>
    </location>
</feature>
<dbReference type="PROSITE" id="PS50887">
    <property type="entry name" value="GGDEF"/>
    <property type="match status" value="1"/>
</dbReference>
<evidence type="ECO:0000256" key="2">
    <source>
        <dbReference type="ARBA" id="ARBA00012528"/>
    </source>
</evidence>
<evidence type="ECO:0000256" key="4">
    <source>
        <dbReference type="SAM" id="Phobius"/>
    </source>
</evidence>
<reference evidence="6" key="2">
    <citation type="journal article" date="2021" name="PeerJ">
        <title>Extensive microbial diversity within the chicken gut microbiome revealed by metagenomics and culture.</title>
        <authorList>
            <person name="Gilroy R."/>
            <person name="Ravi A."/>
            <person name="Getino M."/>
            <person name="Pursley I."/>
            <person name="Horton D.L."/>
            <person name="Alikhan N.F."/>
            <person name="Baker D."/>
            <person name="Gharbi K."/>
            <person name="Hall N."/>
            <person name="Watson M."/>
            <person name="Adriaenssens E.M."/>
            <person name="Foster-Nyarko E."/>
            <person name="Jarju S."/>
            <person name="Secka A."/>
            <person name="Antonio M."/>
            <person name="Oren A."/>
            <person name="Chaudhuri R.R."/>
            <person name="La Ragione R."/>
            <person name="Hildebrand F."/>
            <person name="Pallen M.J."/>
        </authorList>
    </citation>
    <scope>NUCLEOTIDE SEQUENCE</scope>
    <source>
        <strain evidence="6">17213</strain>
    </source>
</reference>
<dbReference type="InterPro" id="IPR029787">
    <property type="entry name" value="Nucleotide_cyclase"/>
</dbReference>
<dbReference type="NCBIfam" id="TIGR00254">
    <property type="entry name" value="GGDEF"/>
    <property type="match status" value="1"/>
</dbReference>
<dbReference type="InterPro" id="IPR000160">
    <property type="entry name" value="GGDEF_dom"/>
</dbReference>
<evidence type="ECO:0000313" key="6">
    <source>
        <dbReference type="EMBL" id="MBO8415825.1"/>
    </source>
</evidence>
<dbReference type="SMART" id="SM00267">
    <property type="entry name" value="GGDEF"/>
    <property type="match status" value="1"/>
</dbReference>
<evidence type="ECO:0000256" key="1">
    <source>
        <dbReference type="ARBA" id="ARBA00001946"/>
    </source>
</evidence>
<evidence type="ECO:0000256" key="3">
    <source>
        <dbReference type="ARBA" id="ARBA00034247"/>
    </source>
</evidence>
<evidence type="ECO:0000259" key="5">
    <source>
        <dbReference type="PROSITE" id="PS50887"/>
    </source>
</evidence>
<comment type="catalytic activity">
    <reaction evidence="3">
        <text>2 GTP = 3',3'-c-di-GMP + 2 diphosphate</text>
        <dbReference type="Rhea" id="RHEA:24898"/>
        <dbReference type="ChEBI" id="CHEBI:33019"/>
        <dbReference type="ChEBI" id="CHEBI:37565"/>
        <dbReference type="ChEBI" id="CHEBI:58805"/>
        <dbReference type="EC" id="2.7.7.65"/>
    </reaction>
</comment>
<dbReference type="AlphaFoldDB" id="A0A9D9GU42"/>
<dbReference type="Gene3D" id="3.30.70.270">
    <property type="match status" value="1"/>
</dbReference>
<feature type="domain" description="GGDEF" evidence="5">
    <location>
        <begin position="394"/>
        <end position="530"/>
    </location>
</feature>
<dbReference type="InterPro" id="IPR050469">
    <property type="entry name" value="Diguanylate_Cyclase"/>
</dbReference>
<dbReference type="GO" id="GO:0005886">
    <property type="term" value="C:plasma membrane"/>
    <property type="evidence" value="ECO:0007669"/>
    <property type="project" value="TreeGrafter"/>
</dbReference>
<dbReference type="Proteomes" id="UP000823631">
    <property type="component" value="Unassembled WGS sequence"/>
</dbReference>
<reference evidence="6" key="1">
    <citation type="submission" date="2020-10" db="EMBL/GenBank/DDBJ databases">
        <authorList>
            <person name="Gilroy R."/>
        </authorList>
    </citation>
    <scope>NUCLEOTIDE SEQUENCE</scope>
    <source>
        <strain evidence="6">17213</strain>
    </source>
</reference>
<dbReference type="SUPFAM" id="SSF55073">
    <property type="entry name" value="Nucleotide cyclase"/>
    <property type="match status" value="1"/>
</dbReference>
<protein>
    <recommendedName>
        <fullName evidence="2">diguanylate cyclase</fullName>
        <ecNumber evidence="2">2.7.7.65</ecNumber>
    </recommendedName>
</protein>
<dbReference type="FunFam" id="3.30.70.270:FF:000001">
    <property type="entry name" value="Diguanylate cyclase domain protein"/>
    <property type="match status" value="1"/>
</dbReference>
<dbReference type="PANTHER" id="PTHR45138">
    <property type="entry name" value="REGULATORY COMPONENTS OF SENSORY TRANSDUCTION SYSTEM"/>
    <property type="match status" value="1"/>
</dbReference>
<keyword evidence="4" id="KW-0472">Membrane</keyword>
<dbReference type="GO" id="GO:0043709">
    <property type="term" value="P:cell adhesion involved in single-species biofilm formation"/>
    <property type="evidence" value="ECO:0007669"/>
    <property type="project" value="TreeGrafter"/>
</dbReference>
<accession>A0A9D9GU42</accession>
<organism evidence="6 7">
    <name type="scientific">Candidatus Avisuccinivibrio stercorigallinarum</name>
    <dbReference type="NCBI Taxonomy" id="2840704"/>
    <lineage>
        <taxon>Bacteria</taxon>
        <taxon>Pseudomonadati</taxon>
        <taxon>Pseudomonadota</taxon>
        <taxon>Gammaproteobacteria</taxon>
        <taxon>Aeromonadales</taxon>
        <taxon>Succinivibrionaceae</taxon>
        <taxon>Succinivibrionaceae incertae sedis</taxon>
        <taxon>Candidatus Avisuccinivibrio</taxon>
    </lineage>
</organism>
<keyword evidence="4" id="KW-0812">Transmembrane</keyword>
<dbReference type="CDD" id="cd01949">
    <property type="entry name" value="GGDEF"/>
    <property type="match status" value="1"/>
</dbReference>
<sequence>MTMQRKPGDKKRRTFSLRSIFLTMALTFATIFMLVMGYSYYDMSLIRSSSSSLAQNSIPRIMSAQRALVNLEKLKSYLTVIKESADPVSARNAYIDASALLAEQIFDVEDVAVLSHSVLNKVKLMWNTRSSLNKTRGELIRNWIHLALIVNRLSANAPDGEIKPEDFLGYDYVTEADFSGFMLSDYVKKQFTKAQEICAGVTEPGALELCRNLEPARETFERNYNYYNSYLSDLKRRSEDIEFLINLMSSSYTQNETAVISQELGYITDISRDLIYYLVLISVIVLLSCIALYVTLFAVVVRPLQKIAFFINRFNRRQGADDLTLPATKVTELSEVVELLRHLFEDVQKITSDSERITQRYSELLTISYYDELTGAHNRRALELFNRTIGDVPSRFAVMMVDIDFFKKYNDTLGHQKGDLVLRRVSLCLIKNTSESDIVYRYGGEEFCIVLQNVDKQMLSSIGRRLCHSVKLLDIINPGNDNKPVTISIGISPATTVKGQWTLDELISKADAALYEAKRQGRERFVFYDDAFDSLMPNPDEPQDGALL</sequence>
<dbReference type="GO" id="GO:0052621">
    <property type="term" value="F:diguanylate cyclase activity"/>
    <property type="evidence" value="ECO:0007669"/>
    <property type="project" value="UniProtKB-EC"/>
</dbReference>
<name>A0A9D9GU42_9GAMM</name>
<dbReference type="Pfam" id="PF00990">
    <property type="entry name" value="GGDEF"/>
    <property type="match status" value="1"/>
</dbReference>
<dbReference type="EC" id="2.7.7.65" evidence="2"/>
<dbReference type="EMBL" id="JADINH010000116">
    <property type="protein sequence ID" value="MBO8415825.1"/>
    <property type="molecule type" value="Genomic_DNA"/>
</dbReference>
<gene>
    <name evidence="6" type="ORF">IAB19_05550</name>
</gene>
<dbReference type="InterPro" id="IPR043128">
    <property type="entry name" value="Rev_trsase/Diguanyl_cyclase"/>
</dbReference>
<feature type="transmembrane region" description="Helical" evidence="4">
    <location>
        <begin position="274"/>
        <end position="301"/>
    </location>
</feature>
<evidence type="ECO:0000313" key="7">
    <source>
        <dbReference type="Proteomes" id="UP000823631"/>
    </source>
</evidence>